<reference evidence="2 3" key="1">
    <citation type="submission" date="2016-03" db="EMBL/GenBank/DDBJ databases">
        <title>Genome sequencing of Psychrobacter alimentarius PAMC 27889.</title>
        <authorList>
            <person name="Lee J."/>
            <person name="Kim O.-S."/>
        </authorList>
    </citation>
    <scope>NUCLEOTIDE SEQUENCE [LARGE SCALE GENOMIC DNA]</scope>
    <source>
        <strain evidence="2 3">PAMC 27889</strain>
    </source>
</reference>
<dbReference type="SUPFAM" id="SSF54593">
    <property type="entry name" value="Glyoxalase/Bleomycin resistance protein/Dihydroxybiphenyl dioxygenase"/>
    <property type="match status" value="1"/>
</dbReference>
<dbReference type="GeneID" id="33059610"/>
<dbReference type="Proteomes" id="UP000076104">
    <property type="component" value="Chromosome"/>
</dbReference>
<evidence type="ECO:0000313" key="2">
    <source>
        <dbReference type="EMBL" id="AMT95676.1"/>
    </source>
</evidence>
<dbReference type="RefSeq" id="WP_062843479.1">
    <property type="nucleotide sequence ID" value="NZ_CP014945.1"/>
</dbReference>
<dbReference type="PROSITE" id="PS51819">
    <property type="entry name" value="VOC"/>
    <property type="match status" value="1"/>
</dbReference>
<proteinExistence type="predicted"/>
<keyword evidence="3" id="KW-1185">Reference proteome</keyword>
<name>A0ABM5ZUD0_9GAMM</name>
<dbReference type="InterPro" id="IPR058998">
    <property type="entry name" value="YycE-like_N"/>
</dbReference>
<organism evidence="2 3">
    <name type="scientific">Psychrobacter alimentarius</name>
    <dbReference type="NCBI Taxonomy" id="261164"/>
    <lineage>
        <taxon>Bacteria</taxon>
        <taxon>Pseudomonadati</taxon>
        <taxon>Pseudomonadota</taxon>
        <taxon>Gammaproteobacteria</taxon>
        <taxon>Moraxellales</taxon>
        <taxon>Moraxellaceae</taxon>
        <taxon>Psychrobacter</taxon>
    </lineage>
</organism>
<gene>
    <name evidence="2" type="ORF">A3K91_0037</name>
</gene>
<dbReference type="EMBL" id="CP014945">
    <property type="protein sequence ID" value="AMT95676.1"/>
    <property type="molecule type" value="Genomic_DNA"/>
</dbReference>
<protein>
    <submittedName>
        <fullName evidence="2">Prolyl endopeptidase</fullName>
    </submittedName>
</protein>
<dbReference type="Pfam" id="PF22658">
    <property type="entry name" value="YycE-like_N"/>
    <property type="match status" value="1"/>
</dbReference>
<dbReference type="Gene3D" id="3.10.180.10">
    <property type="entry name" value="2,3-Dihydroxybiphenyl 1,2-Dioxygenase, domain 1"/>
    <property type="match status" value="1"/>
</dbReference>
<dbReference type="CDD" id="cd06587">
    <property type="entry name" value="VOC"/>
    <property type="match status" value="1"/>
</dbReference>
<dbReference type="InterPro" id="IPR058997">
    <property type="entry name" value="YycE-like_C"/>
</dbReference>
<sequence length="125" mass="14400">MKFRYARHTNNLDSLISFYQNIIGLEKLGGFKDHNGYDGVFLGLPNQDWHLEFTYSNNKADHHPDRDDLIVFYLDSEEEVQTIIDRAKQADILPITSQNPYWHENGIELTDPDGFGVILTVNSSN</sequence>
<dbReference type="Pfam" id="PF22659">
    <property type="entry name" value="YycE-like_C"/>
    <property type="match status" value="1"/>
</dbReference>
<evidence type="ECO:0000259" key="1">
    <source>
        <dbReference type="PROSITE" id="PS51819"/>
    </source>
</evidence>
<accession>A0ABM5ZUD0</accession>
<evidence type="ECO:0000313" key="3">
    <source>
        <dbReference type="Proteomes" id="UP000076104"/>
    </source>
</evidence>
<dbReference type="InterPro" id="IPR029068">
    <property type="entry name" value="Glyas_Bleomycin-R_OHBP_Dase"/>
</dbReference>
<dbReference type="InterPro" id="IPR037523">
    <property type="entry name" value="VOC_core"/>
</dbReference>
<feature type="domain" description="VOC" evidence="1">
    <location>
        <begin position="1"/>
        <end position="122"/>
    </location>
</feature>